<feature type="transmembrane region" description="Helical" evidence="1">
    <location>
        <begin position="379"/>
        <end position="398"/>
    </location>
</feature>
<evidence type="ECO:0000256" key="1">
    <source>
        <dbReference type="SAM" id="Phobius"/>
    </source>
</evidence>
<accession>A0A521B5I7</accession>
<name>A0A521B5I7_9FLAO</name>
<keyword evidence="1" id="KW-0472">Membrane</keyword>
<dbReference type="InterPro" id="IPR018060">
    <property type="entry name" value="HTH_AraC"/>
</dbReference>
<keyword evidence="4" id="KW-1185">Reference proteome</keyword>
<dbReference type="SUPFAM" id="SSF48452">
    <property type="entry name" value="TPR-like"/>
    <property type="match status" value="2"/>
</dbReference>
<dbReference type="SMART" id="SM00028">
    <property type="entry name" value="TPR"/>
    <property type="match status" value="3"/>
</dbReference>
<dbReference type="EMBL" id="FXTQ01000001">
    <property type="protein sequence ID" value="SMO41950.1"/>
    <property type="molecule type" value="Genomic_DNA"/>
</dbReference>
<evidence type="ECO:0000313" key="3">
    <source>
        <dbReference type="EMBL" id="SMO41950.1"/>
    </source>
</evidence>
<dbReference type="Gene3D" id="1.10.10.60">
    <property type="entry name" value="Homeodomain-like"/>
    <property type="match status" value="2"/>
</dbReference>
<proteinExistence type="predicted"/>
<reference evidence="3 4" key="1">
    <citation type="submission" date="2017-05" db="EMBL/GenBank/DDBJ databases">
        <authorList>
            <person name="Varghese N."/>
            <person name="Submissions S."/>
        </authorList>
    </citation>
    <scope>NUCLEOTIDE SEQUENCE [LARGE SCALE GENOMIC DNA]</scope>
    <source>
        <strain evidence="3 4">DSM 29982</strain>
    </source>
</reference>
<evidence type="ECO:0000313" key="4">
    <source>
        <dbReference type="Proteomes" id="UP000319267"/>
    </source>
</evidence>
<sequence length="558" mass="65296">MTQYRYLFLLITTQLILSQRNNFRIPDSLRNKNFEYLDDKIYSFKGDSSKAAVYMYTYLYKAEKEQNYKEIVNGYQNILHESPEKQRLIYADSMILAAEKSGMNSLLGSAYLSKGIVYYSRKELHEALDNYIEANKYISKTSDQYLIFKVKYNIAVIKSYLGYYDEAIALLTQCADHFKNGGSRPYLNSLHALGLSYNKIGNYGKCTQTNLLGLSESERLGNKDMIPYFIHSEAVNQFFKEDYNDAIKNLKSVSGEIKNNEDFASESISCFYIGKSYWKLKKYENAVSYFLKVDQIFKSHGYIRPDLREAYELLIKYYKTKNNLDSQLYCIDQLLLADNYLNETYKYLVSKLHKEYDTNELIFEKEQIQEQFVKEKKQVYAFTGLAVALLLLSLFLTFNHFRNRRLYKKNFDQLMLQLNSGKVSKDKFRSTGDNLTDINPETVSYIIKQLEKFEHDKKFLQKDLTISKLAVMFNSNQTYISRIIRHYSGKAFKDYINDLKIEHIIDLLHNDKKARKYNNLALATEAGFGSKQLFAHLFKAKTGMPTAYFIEQLKTESP</sequence>
<gene>
    <name evidence="3" type="ORF">SAMN06265220_101669</name>
</gene>
<dbReference type="OrthoDB" id="5295174at2"/>
<dbReference type="GO" id="GO:0043565">
    <property type="term" value="F:sequence-specific DNA binding"/>
    <property type="evidence" value="ECO:0007669"/>
    <property type="project" value="InterPro"/>
</dbReference>
<evidence type="ECO:0000259" key="2">
    <source>
        <dbReference type="PROSITE" id="PS01124"/>
    </source>
</evidence>
<keyword evidence="1" id="KW-1133">Transmembrane helix</keyword>
<dbReference type="InterPro" id="IPR011990">
    <property type="entry name" value="TPR-like_helical_dom_sf"/>
</dbReference>
<dbReference type="Proteomes" id="UP000319267">
    <property type="component" value="Unassembled WGS sequence"/>
</dbReference>
<keyword evidence="1" id="KW-0812">Transmembrane</keyword>
<dbReference type="Gene3D" id="1.25.40.10">
    <property type="entry name" value="Tetratricopeptide repeat domain"/>
    <property type="match status" value="2"/>
</dbReference>
<dbReference type="GO" id="GO:0003700">
    <property type="term" value="F:DNA-binding transcription factor activity"/>
    <property type="evidence" value="ECO:0007669"/>
    <property type="project" value="InterPro"/>
</dbReference>
<feature type="domain" description="HTH araC/xylS-type" evidence="2">
    <location>
        <begin position="440"/>
        <end position="552"/>
    </location>
</feature>
<dbReference type="Pfam" id="PF13181">
    <property type="entry name" value="TPR_8"/>
    <property type="match status" value="2"/>
</dbReference>
<dbReference type="InterPro" id="IPR019734">
    <property type="entry name" value="TPR_rpt"/>
</dbReference>
<protein>
    <submittedName>
        <fullName evidence="3">Helix-turn-helix domain-containing protein</fullName>
    </submittedName>
</protein>
<dbReference type="AlphaFoldDB" id="A0A521B5I7"/>
<dbReference type="PROSITE" id="PS01124">
    <property type="entry name" value="HTH_ARAC_FAMILY_2"/>
    <property type="match status" value="1"/>
</dbReference>
<dbReference type="SMART" id="SM00342">
    <property type="entry name" value="HTH_ARAC"/>
    <property type="match status" value="1"/>
</dbReference>
<organism evidence="3 4">
    <name type="scientific">Flavobacterium nitrogenifigens</name>
    <dbReference type="NCBI Taxonomy" id="1617283"/>
    <lineage>
        <taxon>Bacteria</taxon>
        <taxon>Pseudomonadati</taxon>
        <taxon>Bacteroidota</taxon>
        <taxon>Flavobacteriia</taxon>
        <taxon>Flavobacteriales</taxon>
        <taxon>Flavobacteriaceae</taxon>
        <taxon>Flavobacterium</taxon>
    </lineage>
</organism>